<gene>
    <name evidence="1" type="ordered locus">Rsph17025_0320</name>
</gene>
<dbReference type="BioCyc" id="RSPH349102:G1G8M-326-MONOMER"/>
<dbReference type="EMBL" id="CP000661">
    <property type="protein sequence ID" value="ABP69226.1"/>
    <property type="molecule type" value="Genomic_DNA"/>
</dbReference>
<name>A4WPB2_CERS5</name>
<sequence>MDGSRVACALWATPENEAEKACKKLGLTYKRGMLVSGAGVKANYKHDSSIHLYLRDEESPVLVEVTDDGRAAGVQVDGEHFLLLEALVAAADMGAPFSRTGKAGVPASMRTVGRCRIRGTRQAAISC</sequence>
<accession>A4WPB2</accession>
<dbReference type="STRING" id="349102.Rsph17025_0320"/>
<proteinExistence type="predicted"/>
<dbReference type="HOGENOM" id="CLU_1968871_0_0_5"/>
<organism evidence="1">
    <name type="scientific">Cereibacter sphaeroides (strain ATCC 17025 / ATH 2.4.3)</name>
    <name type="common">Rhodobacter sphaeroides</name>
    <dbReference type="NCBI Taxonomy" id="349102"/>
    <lineage>
        <taxon>Bacteria</taxon>
        <taxon>Pseudomonadati</taxon>
        <taxon>Pseudomonadota</taxon>
        <taxon>Alphaproteobacteria</taxon>
        <taxon>Rhodobacterales</taxon>
        <taxon>Paracoccaceae</taxon>
        <taxon>Cereibacter</taxon>
    </lineage>
</organism>
<dbReference type="AlphaFoldDB" id="A4WPB2"/>
<evidence type="ECO:0000313" key="1">
    <source>
        <dbReference type="EMBL" id="ABP69226.1"/>
    </source>
</evidence>
<dbReference type="eggNOG" id="COG3598">
    <property type="taxonomic scope" value="Bacteria"/>
</dbReference>
<reference evidence="1" key="1">
    <citation type="submission" date="2007-04" db="EMBL/GenBank/DDBJ databases">
        <title>Complete sequence of chromosome of Rhodobacter sphaeroides ATCC 17025.</title>
        <authorList>
            <consortium name="US DOE Joint Genome Institute"/>
            <person name="Copeland A."/>
            <person name="Lucas S."/>
            <person name="Lapidus A."/>
            <person name="Barry K."/>
            <person name="Detter J.C."/>
            <person name="Glavina del Rio T."/>
            <person name="Hammon N."/>
            <person name="Israni S."/>
            <person name="Dalin E."/>
            <person name="Tice H."/>
            <person name="Pitluck S."/>
            <person name="Chertkov O."/>
            <person name="Brettin T."/>
            <person name="Bruce D."/>
            <person name="Han C."/>
            <person name="Schmutz J."/>
            <person name="Larimer F."/>
            <person name="Land M."/>
            <person name="Hauser L."/>
            <person name="Kyrpides N."/>
            <person name="Kim E."/>
            <person name="Richardson P."/>
            <person name="Mackenzie C."/>
            <person name="Choudhary M."/>
            <person name="Donohue T.J."/>
            <person name="Kaplan S."/>
        </authorList>
    </citation>
    <scope>NUCLEOTIDE SEQUENCE [LARGE SCALE GENOMIC DNA]</scope>
    <source>
        <strain evidence="1">ATCC 17025</strain>
    </source>
</reference>
<protein>
    <submittedName>
        <fullName evidence="1">Uncharacterized protein</fullName>
    </submittedName>
</protein>
<dbReference type="KEGG" id="rsq:Rsph17025_0320"/>